<evidence type="ECO:0000313" key="1">
    <source>
        <dbReference type="EMBL" id="KKM98923.1"/>
    </source>
</evidence>
<dbReference type="EMBL" id="LAZR01005560">
    <property type="protein sequence ID" value="KKM98923.1"/>
    <property type="molecule type" value="Genomic_DNA"/>
</dbReference>
<protein>
    <submittedName>
        <fullName evidence="1">Uncharacterized protein</fullName>
    </submittedName>
</protein>
<accession>A0A0F9LZT2</accession>
<sequence length="30" mass="3417">MILGIPLAVFVIAVILGAIQEYTRYHMKKK</sequence>
<organism evidence="1">
    <name type="scientific">marine sediment metagenome</name>
    <dbReference type="NCBI Taxonomy" id="412755"/>
    <lineage>
        <taxon>unclassified sequences</taxon>
        <taxon>metagenomes</taxon>
        <taxon>ecological metagenomes</taxon>
    </lineage>
</organism>
<comment type="caution">
    <text evidence="1">The sequence shown here is derived from an EMBL/GenBank/DDBJ whole genome shotgun (WGS) entry which is preliminary data.</text>
</comment>
<proteinExistence type="predicted"/>
<dbReference type="AlphaFoldDB" id="A0A0F9LZT2"/>
<name>A0A0F9LZT2_9ZZZZ</name>
<gene>
    <name evidence="1" type="ORF">LCGC14_1153080</name>
</gene>
<reference evidence="1" key="1">
    <citation type="journal article" date="2015" name="Nature">
        <title>Complex archaea that bridge the gap between prokaryotes and eukaryotes.</title>
        <authorList>
            <person name="Spang A."/>
            <person name="Saw J.H."/>
            <person name="Jorgensen S.L."/>
            <person name="Zaremba-Niedzwiedzka K."/>
            <person name="Martijn J."/>
            <person name="Lind A.E."/>
            <person name="van Eijk R."/>
            <person name="Schleper C."/>
            <person name="Guy L."/>
            <person name="Ettema T.J."/>
        </authorList>
    </citation>
    <scope>NUCLEOTIDE SEQUENCE</scope>
</reference>